<organism evidence="4 5">
    <name type="scientific">Neonectria ditissima</name>
    <dbReference type="NCBI Taxonomy" id="78410"/>
    <lineage>
        <taxon>Eukaryota</taxon>
        <taxon>Fungi</taxon>
        <taxon>Dikarya</taxon>
        <taxon>Ascomycota</taxon>
        <taxon>Pezizomycotina</taxon>
        <taxon>Sordariomycetes</taxon>
        <taxon>Hypocreomycetidae</taxon>
        <taxon>Hypocreales</taxon>
        <taxon>Nectriaceae</taxon>
        <taxon>Neonectria</taxon>
    </lineage>
</organism>
<keyword evidence="2" id="KW-0012">Acyltransferase</keyword>
<evidence type="ECO:0000259" key="3">
    <source>
        <dbReference type="Pfam" id="PF16911"/>
    </source>
</evidence>
<dbReference type="Proteomes" id="UP000050424">
    <property type="component" value="Unassembled WGS sequence"/>
</dbReference>
<dbReference type="Pfam" id="PF16911">
    <property type="entry name" value="PapA_C"/>
    <property type="match status" value="1"/>
</dbReference>
<dbReference type="EMBL" id="LKCW01000160">
    <property type="protein sequence ID" value="KPM37617.1"/>
    <property type="molecule type" value="Genomic_DNA"/>
</dbReference>
<evidence type="ECO:0000256" key="1">
    <source>
        <dbReference type="ARBA" id="ARBA00022679"/>
    </source>
</evidence>
<evidence type="ECO:0000313" key="4">
    <source>
        <dbReference type="EMBL" id="KPM37617.1"/>
    </source>
</evidence>
<dbReference type="AlphaFoldDB" id="A0A0P7BD82"/>
<dbReference type="PANTHER" id="PTHR42034:SF1">
    <property type="entry name" value="CONDENSATION DOMAIN-CONTAINING PROTEIN"/>
    <property type="match status" value="1"/>
</dbReference>
<dbReference type="SUPFAM" id="SSF52777">
    <property type="entry name" value="CoA-dependent acyltransferases"/>
    <property type="match status" value="1"/>
</dbReference>
<dbReference type="Gene3D" id="3.30.559.10">
    <property type="entry name" value="Chloramphenicol acetyltransferase-like domain"/>
    <property type="match status" value="1"/>
</dbReference>
<dbReference type="OrthoDB" id="2548233at2759"/>
<sequence>MGSLQDEHRYKWHKTPDGLWQRDIDEAERFYASFCRTPHDADAASFAVTASASFAVLVPEKRDPKVVGRDVEEALRVAWIALRGEHPMLGAWIQYDSEAGDWKKVYSSFCDAGNYTVAQQEWLSQTFLTAQSKSCQEWSGRDHVFKLPTLAVVRSLPGQNDVVSGSVYLQSPHDMVDGIGILQLLDQFFDLASRAYLGATFDRVSYAHEVNRLSPPLRVALGIPAQATKTQTQRFAEITAQNATTQADKPFLGLPLSATGGADRNHRMSVALPEAATTLLLASCKLHNVTITHAVSAAVVVALRDLQSSSADAPVVQYTNQALVNLRHLCRPPWDASAVGNYHMIASRAMGISIATAPPEDSAEELLSIAHQFRDYYASVRPGPTGLDRDVLAFAPMTWDLFTPKPTSTPPPPSQTAAVAISSLGNVSAIVKSERDPFQVTDAWVAGETLGTGVSVFVHGWAGTTRFSVIFNSRFHERDHVERFQQRVLECLERGLGWQ</sequence>
<gene>
    <name evidence="4" type="ORF">AK830_g8969</name>
</gene>
<evidence type="ECO:0000256" key="2">
    <source>
        <dbReference type="ARBA" id="ARBA00023315"/>
    </source>
</evidence>
<keyword evidence="5" id="KW-1185">Reference proteome</keyword>
<evidence type="ECO:0000313" key="5">
    <source>
        <dbReference type="Proteomes" id="UP000050424"/>
    </source>
</evidence>
<dbReference type="GO" id="GO:0016746">
    <property type="term" value="F:acyltransferase activity"/>
    <property type="evidence" value="ECO:0007669"/>
    <property type="project" value="UniProtKB-KW"/>
</dbReference>
<comment type="caution">
    <text evidence="4">The sequence shown here is derived from an EMBL/GenBank/DDBJ whole genome shotgun (WGS) entry which is preliminary data.</text>
</comment>
<dbReference type="PANTHER" id="PTHR42034">
    <property type="entry name" value="CHROMOSOME 7, WHOLE GENOME SHOTGUN SEQUENCE-RELATED"/>
    <property type="match status" value="1"/>
</dbReference>
<dbReference type="STRING" id="78410.A0A0P7BD82"/>
<proteinExistence type="predicted"/>
<dbReference type="Gene3D" id="3.30.559.30">
    <property type="entry name" value="Nonribosomal peptide synthetase, condensation domain"/>
    <property type="match status" value="1"/>
</dbReference>
<accession>A0A0P7BD82</accession>
<reference evidence="4 5" key="1">
    <citation type="submission" date="2015-09" db="EMBL/GenBank/DDBJ databases">
        <title>Draft genome of a European isolate of the apple canker pathogen Neonectria ditissima.</title>
        <authorList>
            <person name="Gomez-Cortecero A."/>
            <person name="Harrison R.J."/>
            <person name="Armitage A.D."/>
        </authorList>
    </citation>
    <scope>NUCLEOTIDE SEQUENCE [LARGE SCALE GENOMIC DNA]</scope>
    <source>
        <strain evidence="4 5">R09/05</strain>
    </source>
</reference>
<dbReference type="InterPro" id="IPR031641">
    <property type="entry name" value="PapA_C"/>
</dbReference>
<keyword evidence="1" id="KW-0808">Transferase</keyword>
<name>A0A0P7BD82_9HYPO</name>
<feature type="domain" description="Phthiocerol/phthiodiolone dimycocerosyl transferase C-terminal" evidence="3">
    <location>
        <begin position="267"/>
        <end position="355"/>
    </location>
</feature>
<protein>
    <recommendedName>
        <fullName evidence="3">Phthiocerol/phthiodiolone dimycocerosyl transferase C-terminal domain-containing protein</fullName>
    </recommendedName>
</protein>
<dbReference type="InterPro" id="IPR023213">
    <property type="entry name" value="CAT-like_dom_sf"/>
</dbReference>